<gene>
    <name evidence="1" type="ORF">LWI28_020249</name>
</gene>
<proteinExistence type="predicted"/>
<organism evidence="1 2">
    <name type="scientific">Acer negundo</name>
    <name type="common">Box elder</name>
    <dbReference type="NCBI Taxonomy" id="4023"/>
    <lineage>
        <taxon>Eukaryota</taxon>
        <taxon>Viridiplantae</taxon>
        <taxon>Streptophyta</taxon>
        <taxon>Embryophyta</taxon>
        <taxon>Tracheophyta</taxon>
        <taxon>Spermatophyta</taxon>
        <taxon>Magnoliopsida</taxon>
        <taxon>eudicotyledons</taxon>
        <taxon>Gunneridae</taxon>
        <taxon>Pentapetalae</taxon>
        <taxon>rosids</taxon>
        <taxon>malvids</taxon>
        <taxon>Sapindales</taxon>
        <taxon>Sapindaceae</taxon>
        <taxon>Hippocastanoideae</taxon>
        <taxon>Acereae</taxon>
        <taxon>Acer</taxon>
    </lineage>
</organism>
<dbReference type="EMBL" id="JAJSOW010000002">
    <property type="protein sequence ID" value="KAI9198671.1"/>
    <property type="molecule type" value="Genomic_DNA"/>
</dbReference>
<protein>
    <submittedName>
        <fullName evidence="1">Uncharacterized protein</fullName>
    </submittedName>
</protein>
<name>A0AAD5JG25_ACENE</name>
<dbReference type="Proteomes" id="UP001064489">
    <property type="component" value="Chromosome 13"/>
</dbReference>
<keyword evidence="2" id="KW-1185">Reference proteome</keyword>
<reference evidence="1 2" key="1">
    <citation type="journal article" date="2022" name="Plant J.">
        <title>Strategies of tolerance reflected in two North American maple genomes.</title>
        <authorList>
            <person name="McEvoy S.L."/>
            <person name="Sezen U.U."/>
            <person name="Trouern-Trend A."/>
            <person name="McMahon S.M."/>
            <person name="Schaberg P.G."/>
            <person name="Yang J."/>
            <person name="Wegrzyn J.L."/>
            <person name="Swenson N.G."/>
        </authorList>
    </citation>
    <scope>NUCLEOTIDE SEQUENCE [LARGE SCALE GENOMIC DNA]</scope>
    <source>
        <strain evidence="1">91603</strain>
    </source>
</reference>
<sequence length="168" mass="18218">MAADAAQMETKQRMQKKLKVIGQKFNATLQPWHQSMQQLYTHIPGLVLPPFTPLSIEDDDKEDKEDDFDISFSTVPSSVPIANTGVPTTPSSVFATVRAALVKRLTHLRFVSFTQTVGHDAEQRSLVREDTVVTASAVSAQTEQDTTCASAVGAQSQQDTAGTLIISA</sequence>
<evidence type="ECO:0000313" key="1">
    <source>
        <dbReference type="EMBL" id="KAI9198671.1"/>
    </source>
</evidence>
<evidence type="ECO:0000313" key="2">
    <source>
        <dbReference type="Proteomes" id="UP001064489"/>
    </source>
</evidence>
<accession>A0AAD5JG25</accession>
<dbReference type="AlphaFoldDB" id="A0AAD5JG25"/>
<comment type="caution">
    <text evidence="1">The sequence shown here is derived from an EMBL/GenBank/DDBJ whole genome shotgun (WGS) entry which is preliminary data.</text>
</comment>